<dbReference type="InParanoid" id="A0A0C2SJW9"/>
<keyword evidence="2" id="KW-1185">Reference proteome</keyword>
<evidence type="ECO:0000313" key="2">
    <source>
        <dbReference type="Proteomes" id="UP000054549"/>
    </source>
</evidence>
<evidence type="ECO:0000313" key="1">
    <source>
        <dbReference type="EMBL" id="KIL63485.1"/>
    </source>
</evidence>
<gene>
    <name evidence="1" type="ORF">M378DRAFT_42166</name>
</gene>
<dbReference type="OrthoDB" id="3265591at2759"/>
<dbReference type="AlphaFoldDB" id="A0A0C2SJW9"/>
<dbReference type="STRING" id="946122.A0A0C2SJW9"/>
<name>A0A0C2SJW9_AMAMK</name>
<dbReference type="HOGENOM" id="CLU_2891878_0_0_1"/>
<sequence>GHINYSLFWKNFSPKSGLGGKMENGVSMRLQLASRKRFNATTASIQGSGLGWLGYNPSTKKLQ</sequence>
<dbReference type="EMBL" id="KN818258">
    <property type="protein sequence ID" value="KIL63485.1"/>
    <property type="molecule type" value="Genomic_DNA"/>
</dbReference>
<protein>
    <submittedName>
        <fullName evidence="1">Uncharacterized protein</fullName>
    </submittedName>
</protein>
<feature type="non-terminal residue" evidence="1">
    <location>
        <position position="63"/>
    </location>
</feature>
<reference evidence="1 2" key="1">
    <citation type="submission" date="2014-04" db="EMBL/GenBank/DDBJ databases">
        <title>Evolutionary Origins and Diversification of the Mycorrhizal Mutualists.</title>
        <authorList>
            <consortium name="DOE Joint Genome Institute"/>
            <consortium name="Mycorrhizal Genomics Consortium"/>
            <person name="Kohler A."/>
            <person name="Kuo A."/>
            <person name="Nagy L.G."/>
            <person name="Floudas D."/>
            <person name="Copeland A."/>
            <person name="Barry K.W."/>
            <person name="Cichocki N."/>
            <person name="Veneault-Fourrey C."/>
            <person name="LaButti K."/>
            <person name="Lindquist E.A."/>
            <person name="Lipzen A."/>
            <person name="Lundell T."/>
            <person name="Morin E."/>
            <person name="Murat C."/>
            <person name="Riley R."/>
            <person name="Ohm R."/>
            <person name="Sun H."/>
            <person name="Tunlid A."/>
            <person name="Henrissat B."/>
            <person name="Grigoriev I.V."/>
            <person name="Hibbett D.S."/>
            <person name="Martin F."/>
        </authorList>
    </citation>
    <scope>NUCLEOTIDE SEQUENCE [LARGE SCALE GENOMIC DNA]</scope>
    <source>
        <strain evidence="1 2">Koide BX008</strain>
    </source>
</reference>
<feature type="non-terminal residue" evidence="1">
    <location>
        <position position="1"/>
    </location>
</feature>
<dbReference type="Proteomes" id="UP000054549">
    <property type="component" value="Unassembled WGS sequence"/>
</dbReference>
<accession>A0A0C2SJW9</accession>
<organism evidence="1 2">
    <name type="scientific">Amanita muscaria (strain Koide BX008)</name>
    <dbReference type="NCBI Taxonomy" id="946122"/>
    <lineage>
        <taxon>Eukaryota</taxon>
        <taxon>Fungi</taxon>
        <taxon>Dikarya</taxon>
        <taxon>Basidiomycota</taxon>
        <taxon>Agaricomycotina</taxon>
        <taxon>Agaricomycetes</taxon>
        <taxon>Agaricomycetidae</taxon>
        <taxon>Agaricales</taxon>
        <taxon>Pluteineae</taxon>
        <taxon>Amanitaceae</taxon>
        <taxon>Amanita</taxon>
    </lineage>
</organism>
<proteinExistence type="predicted"/>